<evidence type="ECO:0000256" key="1">
    <source>
        <dbReference type="SAM" id="MobiDB-lite"/>
    </source>
</evidence>
<keyword evidence="4" id="KW-1185">Reference proteome</keyword>
<comment type="caution">
    <text evidence="3">The sequence shown here is derived from an EMBL/GenBank/DDBJ whole genome shotgun (WGS) entry which is preliminary data.</text>
</comment>
<evidence type="ECO:0000313" key="4">
    <source>
        <dbReference type="Proteomes" id="UP000631114"/>
    </source>
</evidence>
<accession>A0A835HU03</accession>
<dbReference type="InterPro" id="IPR040256">
    <property type="entry name" value="At4g02000-like"/>
</dbReference>
<sequence length="283" mass="31751">MITYIIQSFRWKVGAVLPQEVQQKVNYSEEEYFKNHSVPLESYMSEMEVDLTVVQIWGLPRERINKTNVNIIGAELGKVSEEDISCSIEFNKPVARVRVLLDIKERLTKDLTVMLETGTSVHVKFKYEKLDLFCYFCGVIGHDHYACRIIAHHGYELIKCGGSSKDVKPNFTSMMKASKFFNGIACERKQVVSFSGQPRQPRFNEIPGPALGRYFGKGRASATRGPLGEEKSSLASRQNQKIAVEDSVRGAHNMGTSGSTTVKSTEVHMEVESSSRNSEMNGP</sequence>
<reference evidence="3 4" key="1">
    <citation type="submission" date="2020-10" db="EMBL/GenBank/DDBJ databases">
        <title>The Coptis chinensis genome and diversification of protoberbering-type alkaloids.</title>
        <authorList>
            <person name="Wang B."/>
            <person name="Shu S."/>
            <person name="Song C."/>
            <person name="Liu Y."/>
        </authorList>
    </citation>
    <scope>NUCLEOTIDE SEQUENCE [LARGE SCALE GENOMIC DNA]</scope>
    <source>
        <strain evidence="3">HL-2020</strain>
        <tissue evidence="3">Leaf</tissue>
    </source>
</reference>
<dbReference type="EMBL" id="JADFTS010000005">
    <property type="protein sequence ID" value="KAF9604212.1"/>
    <property type="molecule type" value="Genomic_DNA"/>
</dbReference>
<dbReference type="InterPro" id="IPR036224">
    <property type="entry name" value="GINS_bundle-like_dom_sf"/>
</dbReference>
<dbReference type="OrthoDB" id="10252587at2759"/>
<dbReference type="Proteomes" id="UP000631114">
    <property type="component" value="Unassembled WGS sequence"/>
</dbReference>
<protein>
    <recommendedName>
        <fullName evidence="2">Zinc knuckle CX2CX4HX4C domain-containing protein</fullName>
    </recommendedName>
</protein>
<evidence type="ECO:0000259" key="2">
    <source>
        <dbReference type="Pfam" id="PF14392"/>
    </source>
</evidence>
<dbReference type="InterPro" id="IPR025836">
    <property type="entry name" value="Zn_knuckle_CX2CX4HX4C"/>
</dbReference>
<dbReference type="PANTHER" id="PTHR31286">
    <property type="entry name" value="GLYCINE-RICH CELL WALL STRUCTURAL PROTEIN 1.8-LIKE"/>
    <property type="match status" value="1"/>
</dbReference>
<evidence type="ECO:0000313" key="3">
    <source>
        <dbReference type="EMBL" id="KAF9604212.1"/>
    </source>
</evidence>
<dbReference type="Gene3D" id="1.20.58.1030">
    <property type="match status" value="1"/>
</dbReference>
<dbReference type="SUPFAM" id="SSF158573">
    <property type="entry name" value="GINS helical bundle-like"/>
    <property type="match status" value="1"/>
</dbReference>
<feature type="domain" description="Zinc knuckle CX2CX4HX4C" evidence="2">
    <location>
        <begin position="101"/>
        <end position="148"/>
    </location>
</feature>
<proteinExistence type="predicted"/>
<organism evidence="3 4">
    <name type="scientific">Coptis chinensis</name>
    <dbReference type="NCBI Taxonomy" id="261450"/>
    <lineage>
        <taxon>Eukaryota</taxon>
        <taxon>Viridiplantae</taxon>
        <taxon>Streptophyta</taxon>
        <taxon>Embryophyta</taxon>
        <taxon>Tracheophyta</taxon>
        <taxon>Spermatophyta</taxon>
        <taxon>Magnoliopsida</taxon>
        <taxon>Ranunculales</taxon>
        <taxon>Ranunculaceae</taxon>
        <taxon>Coptidoideae</taxon>
        <taxon>Coptis</taxon>
    </lineage>
</organism>
<dbReference type="AlphaFoldDB" id="A0A835HU03"/>
<dbReference type="Pfam" id="PF14392">
    <property type="entry name" value="zf-CCHC_4"/>
    <property type="match status" value="1"/>
</dbReference>
<feature type="compositionally biased region" description="Polar residues" evidence="1">
    <location>
        <begin position="254"/>
        <end position="264"/>
    </location>
</feature>
<name>A0A835HU03_9MAGN</name>
<feature type="region of interest" description="Disordered" evidence="1">
    <location>
        <begin position="219"/>
        <end position="283"/>
    </location>
</feature>
<gene>
    <name evidence="3" type="ORF">IFM89_004918</name>
</gene>
<feature type="compositionally biased region" description="Polar residues" evidence="1">
    <location>
        <begin position="274"/>
        <end position="283"/>
    </location>
</feature>
<dbReference type="PANTHER" id="PTHR31286:SF178">
    <property type="entry name" value="DUF4283 DOMAIN-CONTAINING PROTEIN"/>
    <property type="match status" value="1"/>
</dbReference>